<protein>
    <recommendedName>
        <fullName evidence="2">DUF268 domain-containing protein</fullName>
    </recommendedName>
</protein>
<dbReference type="EMBL" id="UIDG01000645">
    <property type="protein sequence ID" value="SUS08815.1"/>
    <property type="molecule type" value="Genomic_DNA"/>
</dbReference>
<dbReference type="Gene3D" id="3.40.50.150">
    <property type="entry name" value="Vaccinia Virus protein VP39"/>
    <property type="match status" value="1"/>
</dbReference>
<dbReference type="SUPFAM" id="SSF53335">
    <property type="entry name" value="S-adenosyl-L-methionine-dependent methyltransferases"/>
    <property type="match status" value="1"/>
</dbReference>
<evidence type="ECO:0000313" key="1">
    <source>
        <dbReference type="EMBL" id="SUS08815.1"/>
    </source>
</evidence>
<dbReference type="InterPro" id="IPR029063">
    <property type="entry name" value="SAM-dependent_MTases_sf"/>
</dbReference>
<dbReference type="AlphaFoldDB" id="A0A380TK25"/>
<organism evidence="1">
    <name type="scientific">metagenome</name>
    <dbReference type="NCBI Taxonomy" id="256318"/>
    <lineage>
        <taxon>unclassified sequences</taxon>
        <taxon>metagenomes</taxon>
    </lineage>
</organism>
<gene>
    <name evidence="1" type="ORF">DF3PB_90017</name>
</gene>
<dbReference type="Pfam" id="PF03269">
    <property type="entry name" value="DUF268"/>
    <property type="match status" value="1"/>
</dbReference>
<dbReference type="InterPro" id="IPR004951">
    <property type="entry name" value="DUF268_CAE_spp"/>
</dbReference>
<proteinExistence type="predicted"/>
<accession>A0A380TK25</accession>
<name>A0A380TK25_9ZZZZ</name>
<evidence type="ECO:0008006" key="2">
    <source>
        <dbReference type="Google" id="ProtNLM"/>
    </source>
</evidence>
<reference evidence="1" key="1">
    <citation type="submission" date="2018-07" db="EMBL/GenBank/DDBJ databases">
        <authorList>
            <person name="Quirk P.G."/>
            <person name="Krulwich T.A."/>
        </authorList>
    </citation>
    <scope>NUCLEOTIDE SEQUENCE</scope>
</reference>
<sequence length="272" mass="29750">MTAKAALIKLHWLLASQFGFDPLRLMRSLRGLPAYLRDWQRFRSGYGSPLALMPCLHDRYEEGGTTKSEYFWQDLLVARWIQAARPEKHVDVGSRVDGFVAHVASFREIEVFDVRPVSTVVPGVVFKQADLMQRASGPSLAGGGGYCDSLSCLHALEHFGLGRYGDPIDPEGHVKGFANMAALLKPGGAFYLSVPIGRERVEFNANRVFDPRTIERLADENGLTLNGLTVVSPGGGGRDMTIDDAALQELAAAHYNLGIFTLTRRSSGLTSA</sequence>